<feature type="domain" description="GyrI-like small molecule binding" evidence="1">
    <location>
        <begin position="18"/>
        <end position="199"/>
    </location>
</feature>
<accession>A0ABU7UII9</accession>
<reference evidence="2 3" key="1">
    <citation type="submission" date="2023-11" db="EMBL/GenBank/DDBJ databases">
        <title>Draft genome sequence of a psychrophilic Clostridium strain from permafrost water brine.</title>
        <authorList>
            <person name="Shcherbakova V.A."/>
            <person name="Trubitsyn V.E."/>
            <person name="Zakharyuk A.G."/>
        </authorList>
    </citation>
    <scope>NUCLEOTIDE SEQUENCE [LARGE SCALE GENOMIC DNA]</scope>
    <source>
        <strain evidence="2 3">14F</strain>
    </source>
</reference>
<comment type="caution">
    <text evidence="2">The sequence shown here is derived from an EMBL/GenBank/DDBJ whole genome shotgun (WGS) entry which is preliminary data.</text>
</comment>
<dbReference type="Pfam" id="PF06445">
    <property type="entry name" value="GyrI-like"/>
    <property type="match status" value="1"/>
</dbReference>
<dbReference type="RefSeq" id="WP_216247744.1">
    <property type="nucleotide sequence ID" value="NZ_JAZHFS010000001.1"/>
</dbReference>
<evidence type="ECO:0000313" key="2">
    <source>
        <dbReference type="EMBL" id="MEF2111076.1"/>
    </source>
</evidence>
<organism evidence="2 3">
    <name type="scientific">Clostridium frigoriphilum</name>
    <dbReference type="NCBI Taxonomy" id="443253"/>
    <lineage>
        <taxon>Bacteria</taxon>
        <taxon>Bacillati</taxon>
        <taxon>Bacillota</taxon>
        <taxon>Clostridia</taxon>
        <taxon>Eubacteriales</taxon>
        <taxon>Clostridiaceae</taxon>
        <taxon>Clostridium</taxon>
    </lineage>
</organism>
<sequence>MKYEWRKQEKNLYLPKDKPNLITVPKQKFFMLRGQGNPNDEEYSEKIGVLYSLAYAIRMMPKQGYIPAGYFEYTVYPLEATWDLTQKGRQFKELNKDELVYTIMIRQPDFVTQEIVNLAFENVRKKKTNSFLDDVTFETIEDGLSVQMIHIGSYDDEPKSFELMDKYCMDNNLRILSHVHHKEIYLSDSRKIEKSKLKTVLRYMVCYNNVDNI</sequence>
<name>A0ABU7UII9_9CLOT</name>
<dbReference type="EMBL" id="JAZHFS010000001">
    <property type="protein sequence ID" value="MEF2111076.1"/>
    <property type="molecule type" value="Genomic_DNA"/>
</dbReference>
<evidence type="ECO:0000259" key="1">
    <source>
        <dbReference type="Pfam" id="PF06445"/>
    </source>
</evidence>
<evidence type="ECO:0000313" key="3">
    <source>
        <dbReference type="Proteomes" id="UP001498469"/>
    </source>
</evidence>
<protein>
    <submittedName>
        <fullName evidence="2">GyrI-like domain-containing protein</fullName>
    </submittedName>
</protein>
<dbReference type="Proteomes" id="UP001498469">
    <property type="component" value="Unassembled WGS sequence"/>
</dbReference>
<dbReference type="InterPro" id="IPR029442">
    <property type="entry name" value="GyrI-like"/>
</dbReference>
<keyword evidence="3" id="KW-1185">Reference proteome</keyword>
<gene>
    <name evidence="2" type="ORF">SJI18_02010</name>
</gene>
<proteinExistence type="predicted"/>
<dbReference type="InterPro" id="IPR008319">
    <property type="entry name" value="GyrI-like_CCH_Lin2189-like"/>
</dbReference>
<dbReference type="PIRSF" id="PIRSF031644">
    <property type="entry name" value="UCP031644"/>
    <property type="match status" value="1"/>
</dbReference>